<keyword evidence="2" id="KW-1185">Reference proteome</keyword>
<accession>A0ABX9PTX1</accession>
<comment type="caution">
    <text evidence="1">The sequence shown here is derived from an EMBL/GenBank/DDBJ whole genome shotgun (WGS) entry which is preliminary data.</text>
</comment>
<gene>
    <name evidence="1" type="ORF">CKQ54_08935</name>
</gene>
<evidence type="ECO:0000313" key="2">
    <source>
        <dbReference type="Proteomes" id="UP000284853"/>
    </source>
</evidence>
<dbReference type="Proteomes" id="UP000284853">
    <property type="component" value="Unassembled WGS sequence"/>
</dbReference>
<name>A0ABX9PTX1_9GAMM</name>
<dbReference type="EMBL" id="NSDJ01000001">
    <property type="protein sequence ID" value="RKF68483.1"/>
    <property type="molecule type" value="Genomic_DNA"/>
</dbReference>
<evidence type="ECO:0000313" key="1">
    <source>
        <dbReference type="EMBL" id="RKF68483.1"/>
    </source>
</evidence>
<organism evidence="1 2">
    <name type="scientific">Rahnella variigena</name>
    <dbReference type="NCBI Taxonomy" id="574964"/>
    <lineage>
        <taxon>Bacteria</taxon>
        <taxon>Pseudomonadati</taxon>
        <taxon>Pseudomonadota</taxon>
        <taxon>Gammaproteobacteria</taxon>
        <taxon>Enterobacterales</taxon>
        <taxon>Yersiniaceae</taxon>
        <taxon>Rahnella</taxon>
    </lineage>
</organism>
<proteinExistence type="predicted"/>
<reference evidence="1 2" key="1">
    <citation type="submission" date="2017-08" db="EMBL/GenBank/DDBJ databases">
        <title>Comparative genomics of bacteria isolated from necrotic lesions of AOD affected trees.</title>
        <authorList>
            <person name="Doonan J."/>
            <person name="Denman S."/>
            <person name="Mcdonald J.E."/>
        </authorList>
    </citation>
    <scope>NUCLEOTIDE SEQUENCE [LARGE SCALE GENOMIC DNA]</scope>
    <source>
        <strain evidence="1 2">CIP 105588</strain>
    </source>
</reference>
<protein>
    <submittedName>
        <fullName evidence="1">Uncharacterized protein</fullName>
    </submittedName>
</protein>
<sequence length="61" mass="6682">MALLTRGRKHYQNRGEFSVISVQNLPSSPCANCQEEDDGGETAARYAKSKVIGMMATLLVH</sequence>